<reference evidence="3" key="1">
    <citation type="submission" date="2025-08" db="UniProtKB">
        <authorList>
            <consortium name="RefSeq"/>
        </authorList>
    </citation>
    <scope>IDENTIFICATION</scope>
</reference>
<evidence type="ECO:0000313" key="3">
    <source>
        <dbReference type="RefSeq" id="XP_026189705.1"/>
    </source>
</evidence>
<dbReference type="AlphaFoldDB" id="A0A6P6RRH5"/>
<dbReference type="GeneID" id="113146470"/>
<gene>
    <name evidence="3" type="primary">LOC113146470</name>
</gene>
<dbReference type="RefSeq" id="XP_026189705.1">
    <property type="nucleotide sequence ID" value="XM_026333920.1"/>
</dbReference>
<feature type="region of interest" description="Disordered" evidence="1">
    <location>
        <begin position="187"/>
        <end position="227"/>
    </location>
</feature>
<keyword evidence="2" id="KW-1185">Reference proteome</keyword>
<accession>A0A6P6RRH5</accession>
<feature type="region of interest" description="Disordered" evidence="1">
    <location>
        <begin position="316"/>
        <end position="336"/>
    </location>
</feature>
<protein>
    <submittedName>
        <fullName evidence="3">Ice-structuring glycoprotein-like</fullName>
    </submittedName>
</protein>
<name>A0A6P6RRH5_9EIME</name>
<feature type="region of interest" description="Disordered" evidence="1">
    <location>
        <begin position="375"/>
        <end position="400"/>
    </location>
</feature>
<sequence>MFLGGGWPFAPASTTPRPAAAWCCCSQEEKSPQGTSVPALPRTQRAPLRIFLSVCPLKYKNRLAARRQQLLAGPPATAGPPERKTSPIAIRIAATTRVLKGERNGELELQKGNVLASAAAAPFVEVPRVGGPQAARSPGATGQPVAALEAAAASAKSRTADAAAVAPADATAVEKGPLREYRAACSSDAAAGRAKPPSTIVGEGPVGTGTATLGASSSSSSSSSHANLAGPLCMPSINCPASQSPKTTPLVAADSVLAAAMCRRKADEPPGSTQAGQSVLLLERVAVSAASAASAASAVSVSAAAAAVSTVKTLPLELPSRGPSSTPESSCGHLSRKKTFRTWKTAFARASPEAPCCRQHRRRCATLLLTGGPPDVSSSGGVLQQQEHAGGPRTRGEAARRRQAAMLRSGGQTCVYSSAAYRLAAAAVCHSPCRRLSAFSRRPLCYLRLAVAAWSFPTERAKKLRPAPWGNLLLLPPGCQGPPPPALPLPLQKAPASGAHAAVTVAAIAAVDWAIAAPEEGSLHCTALEEKALETLPNDRIPDFSASAAAAILAAAAFRDWKPPLPEDSHATKH</sequence>
<evidence type="ECO:0000256" key="1">
    <source>
        <dbReference type="SAM" id="MobiDB-lite"/>
    </source>
</evidence>
<evidence type="ECO:0000313" key="2">
    <source>
        <dbReference type="Proteomes" id="UP000515125"/>
    </source>
</evidence>
<dbReference type="Proteomes" id="UP000515125">
    <property type="component" value="Unplaced"/>
</dbReference>
<proteinExistence type="predicted"/>
<organism evidence="2 3">
    <name type="scientific">Cyclospora cayetanensis</name>
    <dbReference type="NCBI Taxonomy" id="88456"/>
    <lineage>
        <taxon>Eukaryota</taxon>
        <taxon>Sar</taxon>
        <taxon>Alveolata</taxon>
        <taxon>Apicomplexa</taxon>
        <taxon>Conoidasida</taxon>
        <taxon>Coccidia</taxon>
        <taxon>Eucoccidiorida</taxon>
        <taxon>Eimeriorina</taxon>
        <taxon>Eimeriidae</taxon>
        <taxon>Cyclospora</taxon>
    </lineage>
</organism>